<protein>
    <recommendedName>
        <fullName evidence="4">DUF1761 domain-containing protein</fullName>
    </recommendedName>
</protein>
<accession>A0A928TSR6</accession>
<dbReference type="AlphaFoldDB" id="A0A928TSR6"/>
<feature type="transmembrane region" description="Helical" evidence="1">
    <location>
        <begin position="85"/>
        <end position="106"/>
    </location>
</feature>
<keyword evidence="1" id="KW-1133">Transmembrane helix</keyword>
<reference evidence="2" key="1">
    <citation type="submission" date="2020-05" db="EMBL/GenBank/DDBJ databases">
        <title>High-Quality Genomes of Partial-Nitritation/Anammox System by Hierarchical Clustering Based Hybrid Assembly.</title>
        <authorList>
            <person name="Liu L."/>
            <person name="Wang Y."/>
            <person name="Che Y."/>
            <person name="Chen Y."/>
            <person name="Xia Y."/>
            <person name="Luo R."/>
            <person name="Cheng S.H."/>
            <person name="Zheng C."/>
            <person name="Zhang T."/>
        </authorList>
    </citation>
    <scope>NUCLEOTIDE SEQUENCE</scope>
    <source>
        <strain evidence="2">H1_PAT1</strain>
    </source>
</reference>
<gene>
    <name evidence="2" type="ORF">HS096_03630</name>
</gene>
<sequence>MSPIIYAGAAGIAAAGIMLFLSHVAPFAGAGRVVKDTDTMRLFGRQYSRREAHVAGILVHIAASFCFGVLYAWSVSLGIVSGYGFWPLSAYALLLTIVVGGVLMPLEGHGLFGRKEDPWFAFDLLLANIGWVILFALIIRLLPV</sequence>
<dbReference type="Proteomes" id="UP000710385">
    <property type="component" value="Unassembled WGS sequence"/>
</dbReference>
<evidence type="ECO:0000313" key="3">
    <source>
        <dbReference type="Proteomes" id="UP000710385"/>
    </source>
</evidence>
<keyword evidence="1" id="KW-0472">Membrane</keyword>
<comment type="caution">
    <text evidence="2">The sequence shown here is derived from an EMBL/GenBank/DDBJ whole genome shotgun (WGS) entry which is preliminary data.</text>
</comment>
<organism evidence="2 3">
    <name type="scientific">candidate division WWE3 bacterium</name>
    <dbReference type="NCBI Taxonomy" id="2053526"/>
    <lineage>
        <taxon>Bacteria</taxon>
        <taxon>Katanobacteria</taxon>
    </lineage>
</organism>
<feature type="transmembrane region" description="Helical" evidence="1">
    <location>
        <begin position="52"/>
        <end position="73"/>
    </location>
</feature>
<keyword evidence="1" id="KW-0812">Transmembrane</keyword>
<dbReference type="EMBL" id="JABTTY010000001">
    <property type="protein sequence ID" value="MBE7525449.1"/>
    <property type="molecule type" value="Genomic_DNA"/>
</dbReference>
<feature type="transmembrane region" description="Helical" evidence="1">
    <location>
        <begin position="118"/>
        <end position="142"/>
    </location>
</feature>
<feature type="transmembrane region" description="Helical" evidence="1">
    <location>
        <begin position="6"/>
        <end position="31"/>
    </location>
</feature>
<proteinExistence type="predicted"/>
<evidence type="ECO:0000313" key="2">
    <source>
        <dbReference type="EMBL" id="MBE7525449.1"/>
    </source>
</evidence>
<name>A0A928TSR6_UNCKA</name>
<evidence type="ECO:0000256" key="1">
    <source>
        <dbReference type="SAM" id="Phobius"/>
    </source>
</evidence>
<evidence type="ECO:0008006" key="4">
    <source>
        <dbReference type="Google" id="ProtNLM"/>
    </source>
</evidence>